<protein>
    <recommendedName>
        <fullName evidence="6">RAM signaling network component</fullName>
    </recommendedName>
</protein>
<reference evidence="4 5" key="1">
    <citation type="journal article" date="2009" name="Nature">
        <title>Evolution of pathogenicity and sexual reproduction in eight Candida genomes.</title>
        <authorList>
            <person name="Butler G."/>
            <person name="Rasmussen M.D."/>
            <person name="Lin M.F."/>
            <person name="Santos M.A."/>
            <person name="Sakthikumar S."/>
            <person name="Munro C.A."/>
            <person name="Rheinbay E."/>
            <person name="Grabherr M."/>
            <person name="Forche A."/>
            <person name="Reedy J.L."/>
            <person name="Agrafioti I."/>
            <person name="Arnaud M.B."/>
            <person name="Bates S."/>
            <person name="Brown A.J."/>
            <person name="Brunke S."/>
            <person name="Costanzo M.C."/>
            <person name="Fitzpatrick D.A."/>
            <person name="de Groot P.W."/>
            <person name="Harris D."/>
            <person name="Hoyer L.L."/>
            <person name="Hube B."/>
            <person name="Klis F.M."/>
            <person name="Kodira C."/>
            <person name="Lennard N."/>
            <person name="Logue M.E."/>
            <person name="Martin R."/>
            <person name="Neiman A.M."/>
            <person name="Nikolaou E."/>
            <person name="Quail M.A."/>
            <person name="Quinn J."/>
            <person name="Santos M.C."/>
            <person name="Schmitzberger F.F."/>
            <person name="Sherlock G."/>
            <person name="Shah P."/>
            <person name="Silverstein K.A."/>
            <person name="Skrzypek M.S."/>
            <person name="Soll D."/>
            <person name="Staggs R."/>
            <person name="Stansfield I."/>
            <person name="Stumpf M.P."/>
            <person name="Sudbery P.E."/>
            <person name="Srikantha T."/>
            <person name="Zeng Q."/>
            <person name="Berman J."/>
            <person name="Berriman M."/>
            <person name="Heitman J."/>
            <person name="Gow N.A."/>
            <person name="Lorenz M.C."/>
            <person name="Birren B.W."/>
            <person name="Kellis M."/>
            <person name="Cuomo C.A."/>
        </authorList>
    </citation>
    <scope>NUCLEOTIDE SEQUENCE [LARGE SCALE GENOMIC DNA]</scope>
    <source>
        <strain evidence="5">ATCC 6260 / CBS 566 / DSM 6381 / JCM 1539 / NBRC 10279 / NRRL Y-324</strain>
    </source>
</reference>
<dbReference type="InterPro" id="IPR019487">
    <property type="entry name" value="RAM_signalling_pathway_SOG2"/>
</dbReference>
<dbReference type="SMART" id="SM00369">
    <property type="entry name" value="LRR_TYP"/>
    <property type="match status" value="4"/>
</dbReference>
<evidence type="ECO:0000256" key="1">
    <source>
        <dbReference type="ARBA" id="ARBA00022614"/>
    </source>
</evidence>
<dbReference type="GeneID" id="5129408"/>
<dbReference type="InterPro" id="IPR001611">
    <property type="entry name" value="Leu-rich_rpt"/>
</dbReference>
<feature type="compositionally biased region" description="Low complexity" evidence="3">
    <location>
        <begin position="261"/>
        <end position="320"/>
    </location>
</feature>
<dbReference type="SUPFAM" id="SSF52058">
    <property type="entry name" value="L domain-like"/>
    <property type="match status" value="1"/>
</dbReference>
<feature type="compositionally biased region" description="Polar residues" evidence="3">
    <location>
        <begin position="396"/>
        <end position="410"/>
    </location>
</feature>
<dbReference type="InParanoid" id="A5DB18"/>
<dbReference type="InterPro" id="IPR032675">
    <property type="entry name" value="LRR_dom_sf"/>
</dbReference>
<dbReference type="HOGENOM" id="CLU_011502_0_0_1"/>
<dbReference type="VEuPathDB" id="FungiDB:PGUG_00473"/>
<feature type="region of interest" description="Disordered" evidence="3">
    <location>
        <begin position="376"/>
        <end position="413"/>
    </location>
</feature>
<keyword evidence="5" id="KW-1185">Reference proteome</keyword>
<dbReference type="GO" id="GO:0005737">
    <property type="term" value="C:cytoplasm"/>
    <property type="evidence" value="ECO:0007669"/>
    <property type="project" value="TreeGrafter"/>
</dbReference>
<evidence type="ECO:0000256" key="3">
    <source>
        <dbReference type="SAM" id="MobiDB-lite"/>
    </source>
</evidence>
<feature type="region of interest" description="Disordered" evidence="3">
    <location>
        <begin position="216"/>
        <end position="328"/>
    </location>
</feature>
<dbReference type="OMA" id="YNDYFKR"/>
<dbReference type="Proteomes" id="UP000001997">
    <property type="component" value="Unassembled WGS sequence"/>
</dbReference>
<feature type="compositionally biased region" description="Basic and acidic residues" evidence="3">
    <location>
        <begin position="381"/>
        <end position="394"/>
    </location>
</feature>
<dbReference type="KEGG" id="pgu:PGUG_00473"/>
<feature type="compositionally biased region" description="Basic and acidic residues" evidence="3">
    <location>
        <begin position="246"/>
        <end position="260"/>
    </location>
</feature>
<dbReference type="AlphaFoldDB" id="A5DB18"/>
<dbReference type="EMBL" id="CH408155">
    <property type="protein sequence ID" value="EDK36375.2"/>
    <property type="molecule type" value="Genomic_DNA"/>
</dbReference>
<gene>
    <name evidence="4" type="ORF">PGUG_00473</name>
</gene>
<dbReference type="PANTHER" id="PTHR48051">
    <property type="match status" value="1"/>
</dbReference>
<dbReference type="Pfam" id="PF13855">
    <property type="entry name" value="LRR_8"/>
    <property type="match status" value="1"/>
</dbReference>
<dbReference type="eggNOG" id="KOG0619">
    <property type="taxonomic scope" value="Eukaryota"/>
</dbReference>
<dbReference type="InterPro" id="IPR003591">
    <property type="entry name" value="Leu-rich_rpt_typical-subtyp"/>
</dbReference>
<dbReference type="PANTHER" id="PTHR48051:SF1">
    <property type="entry name" value="RAS SUPPRESSOR PROTEIN 1"/>
    <property type="match status" value="1"/>
</dbReference>
<evidence type="ECO:0000313" key="5">
    <source>
        <dbReference type="Proteomes" id="UP000001997"/>
    </source>
</evidence>
<sequence>MSEYLSAKMSMLQLLTEQKDQVKQRRTLKLNQLALSHPKLSMSEVIECVHEFLYSFQPPLELERLSLQGNNLESLPLNFAIIANNIKYLDLQNNKLADLPRSVTRATGLEILDLSKNRISYLPKQELLKLTSLRVLSLKENNLTVLPPALGELPLLHLIEVADNPLQYPPMDVIRVYQKHSTDLEWVSELKSYLVANAAMLEAKLKEVEPKPILQNAPPAISRSKSISETRTKASKAARRMGLIIRKPDAGPEDREHSNETTDTSFDSDLSSLSLPFPTADSFPSKTSPVPATTTATTAMPKTSVSSTSSPSTTPRPGSRGRSRSNTLKEIDIILEKNETVDTEHKSGAYFRRLSTLQELPADELALKNFHSASLSGPSRTYRESTDPQKKAEAVNETNEQSSIPKIDTSSARKDFKTEMPTYNVSAMIKVSRKVLFSFSELHSSVRRFTGFCVDKKVTMKMVTHLFTAKANIDTLVEDLETVEETGNSNESIVRSLRSSISSIKAMMSLLSDNFPLFVAKIDVCFVRMLYLTLFGSFNELLNAYRLVPSSPKIAASTETRPKQLTINTTLANELDEVDGQLYNSIEHATANAQTVFGELTRAMSKSAIASAQNPSGVGFNPTLTAKVKDLTNVCVASMDITKKLKTKLITIRNNPSQTTKKLFWDDINLFLKMIIQTFSSVKGIMREMPILNDIRSSMATLTKATKDVTVLLEASSYKLMSQEGNVSSSSHPPLQSMPSVSNIFTPLTAHPSSTGHSLSQVNLVQAGQNAASTRAIGATLGTASQSMIPPAANHEVTTSSPLASPGAITGGASMTAPANSSGSYYARIGMNPFDGLIMATRRENEQMESERRDSDRDK</sequence>
<proteinExistence type="predicted"/>
<dbReference type="PROSITE" id="PS51450">
    <property type="entry name" value="LRR"/>
    <property type="match status" value="1"/>
</dbReference>
<organism evidence="4 5">
    <name type="scientific">Meyerozyma guilliermondii (strain ATCC 6260 / CBS 566 / DSM 6381 / JCM 1539 / NBRC 10279 / NRRL Y-324)</name>
    <name type="common">Yeast</name>
    <name type="synonym">Candida guilliermondii</name>
    <dbReference type="NCBI Taxonomy" id="294746"/>
    <lineage>
        <taxon>Eukaryota</taxon>
        <taxon>Fungi</taxon>
        <taxon>Dikarya</taxon>
        <taxon>Ascomycota</taxon>
        <taxon>Saccharomycotina</taxon>
        <taxon>Pichiomycetes</taxon>
        <taxon>Debaryomycetaceae</taxon>
        <taxon>Meyerozyma</taxon>
    </lineage>
</organism>
<evidence type="ECO:0008006" key="6">
    <source>
        <dbReference type="Google" id="ProtNLM"/>
    </source>
</evidence>
<keyword evidence="2" id="KW-0677">Repeat</keyword>
<dbReference type="OrthoDB" id="1394818at2759"/>
<dbReference type="Pfam" id="PF10428">
    <property type="entry name" value="SOG2"/>
    <property type="match status" value="2"/>
</dbReference>
<dbReference type="STRING" id="294746.A5DB18"/>
<evidence type="ECO:0000313" key="4">
    <source>
        <dbReference type="EMBL" id="EDK36375.2"/>
    </source>
</evidence>
<dbReference type="InterPro" id="IPR050216">
    <property type="entry name" value="LRR_domain-containing"/>
</dbReference>
<dbReference type="Gene3D" id="3.80.10.10">
    <property type="entry name" value="Ribonuclease Inhibitor"/>
    <property type="match status" value="1"/>
</dbReference>
<name>A5DB18_PICGU</name>
<evidence type="ECO:0000256" key="2">
    <source>
        <dbReference type="ARBA" id="ARBA00022737"/>
    </source>
</evidence>
<accession>A5DB18</accession>
<dbReference type="RefSeq" id="XP_001487096.2">
    <property type="nucleotide sequence ID" value="XM_001487046.1"/>
</dbReference>
<keyword evidence="1" id="KW-0433">Leucine-rich repeat</keyword>